<keyword evidence="4" id="KW-1185">Reference proteome</keyword>
<dbReference type="Pfam" id="PF02481">
    <property type="entry name" value="DNA_processg_A"/>
    <property type="match status" value="1"/>
</dbReference>
<reference evidence="3 4" key="1">
    <citation type="journal article" date="2018" name="Int. J. Syst. Evol. Microbiol.">
        <title>Mesosutterella multiformis gen. nov., sp. nov., a member of the family Sutterellaceae and Sutterella megalosphaeroides sp. nov., isolated from human faeces.</title>
        <authorList>
            <person name="Sakamoto M."/>
            <person name="Ikeyama N."/>
            <person name="Kunihiro T."/>
            <person name="Iino T."/>
            <person name="Yuki M."/>
            <person name="Ohkuma M."/>
        </authorList>
    </citation>
    <scope>NUCLEOTIDE SEQUENCE [LARGE SCALE GENOMIC DNA]</scope>
    <source>
        <strain evidence="3 4">6FBBBH3</strain>
    </source>
</reference>
<dbReference type="Proteomes" id="UP000271003">
    <property type="component" value="Chromosome"/>
</dbReference>
<dbReference type="InterPro" id="IPR003488">
    <property type="entry name" value="DprA"/>
</dbReference>
<dbReference type="Gene3D" id="3.40.50.450">
    <property type="match status" value="1"/>
</dbReference>
<evidence type="ECO:0000259" key="2">
    <source>
        <dbReference type="Pfam" id="PF02481"/>
    </source>
</evidence>
<dbReference type="PANTHER" id="PTHR43022:SF1">
    <property type="entry name" value="PROTEIN SMF"/>
    <property type="match status" value="1"/>
</dbReference>
<name>A0A2Z6IB41_9BURK</name>
<dbReference type="InterPro" id="IPR057666">
    <property type="entry name" value="DrpA_SLOG"/>
</dbReference>
<feature type="domain" description="Smf/DprA SLOG" evidence="2">
    <location>
        <begin position="19"/>
        <end position="219"/>
    </location>
</feature>
<dbReference type="AlphaFoldDB" id="A0A2Z6IB41"/>
<gene>
    <name evidence="3" type="ORF">SUTMEG_10310</name>
</gene>
<dbReference type="KEGG" id="sutt:SUTMEG_10310"/>
<comment type="similarity">
    <text evidence="1">Belongs to the DprA/Smf family.</text>
</comment>
<accession>A0A2Z6IB41</accession>
<dbReference type="GO" id="GO:0009294">
    <property type="term" value="P:DNA-mediated transformation"/>
    <property type="evidence" value="ECO:0007669"/>
    <property type="project" value="InterPro"/>
</dbReference>
<protein>
    <recommendedName>
        <fullName evidence="2">Smf/DprA SLOG domain-containing protein</fullName>
    </recommendedName>
</protein>
<dbReference type="PANTHER" id="PTHR43022">
    <property type="entry name" value="PROTEIN SMF"/>
    <property type="match status" value="1"/>
</dbReference>
<evidence type="ECO:0000256" key="1">
    <source>
        <dbReference type="ARBA" id="ARBA00006525"/>
    </source>
</evidence>
<dbReference type="EMBL" id="AP018786">
    <property type="protein sequence ID" value="BBF23140.1"/>
    <property type="molecule type" value="Genomic_DNA"/>
</dbReference>
<evidence type="ECO:0000313" key="4">
    <source>
        <dbReference type="Proteomes" id="UP000271003"/>
    </source>
</evidence>
<dbReference type="SUPFAM" id="SSF102405">
    <property type="entry name" value="MCP/YpsA-like"/>
    <property type="match status" value="1"/>
</dbReference>
<evidence type="ECO:0000313" key="3">
    <source>
        <dbReference type="EMBL" id="BBF23140.1"/>
    </source>
</evidence>
<sequence length="252" mass="26511">MPGLTPEALFKLLPEDVRILARDDADYPSAFALLKDAPEVLVCEGDPTLLECEATVSIVGSRNASEARTASTFEAAQGLAERGFTVVSGLAAGIDRAAHEGALAARRPSGAVGRTAAVLGTPLAAPWPEENAELARRIARDGVLLSEAPQAAGLSFTPEARTASLHARNRLVAALGRGTLVMAAESGSSTLIEARAALALGKTVLIWHEAAGDSGARELLDEYRESPERVRVVASADEVAELLSPWQEVWWL</sequence>
<organism evidence="3 4">
    <name type="scientific">Sutterella megalosphaeroides</name>
    <dbReference type="NCBI Taxonomy" id="2494234"/>
    <lineage>
        <taxon>Bacteria</taxon>
        <taxon>Pseudomonadati</taxon>
        <taxon>Pseudomonadota</taxon>
        <taxon>Betaproteobacteria</taxon>
        <taxon>Burkholderiales</taxon>
        <taxon>Sutterellaceae</taxon>
        <taxon>Sutterella</taxon>
    </lineage>
</organism>
<proteinExistence type="inferred from homology"/>